<name>A0A8X6HVG6_TRICU</name>
<evidence type="ECO:0000256" key="1">
    <source>
        <dbReference type="SAM" id="Phobius"/>
    </source>
</evidence>
<dbReference type="AlphaFoldDB" id="A0A8X6HVG6"/>
<feature type="transmembrane region" description="Helical" evidence="1">
    <location>
        <begin position="76"/>
        <end position="98"/>
    </location>
</feature>
<evidence type="ECO:0000313" key="3">
    <source>
        <dbReference type="Proteomes" id="UP000887116"/>
    </source>
</evidence>
<keyword evidence="3" id="KW-1185">Reference proteome</keyword>
<proteinExistence type="predicted"/>
<keyword evidence="1" id="KW-0812">Transmembrane</keyword>
<organism evidence="2 3">
    <name type="scientific">Trichonephila clavata</name>
    <name type="common">Joro spider</name>
    <name type="synonym">Nephila clavata</name>
    <dbReference type="NCBI Taxonomy" id="2740835"/>
    <lineage>
        <taxon>Eukaryota</taxon>
        <taxon>Metazoa</taxon>
        <taxon>Ecdysozoa</taxon>
        <taxon>Arthropoda</taxon>
        <taxon>Chelicerata</taxon>
        <taxon>Arachnida</taxon>
        <taxon>Araneae</taxon>
        <taxon>Araneomorphae</taxon>
        <taxon>Entelegynae</taxon>
        <taxon>Araneoidea</taxon>
        <taxon>Nephilidae</taxon>
        <taxon>Trichonephila</taxon>
    </lineage>
</organism>
<comment type="caution">
    <text evidence="2">The sequence shown here is derived from an EMBL/GenBank/DDBJ whole genome shotgun (WGS) entry which is preliminary data.</text>
</comment>
<keyword evidence="1" id="KW-0472">Membrane</keyword>
<reference evidence="2" key="1">
    <citation type="submission" date="2020-07" db="EMBL/GenBank/DDBJ databases">
        <title>Multicomponent nature underlies the extraordinary mechanical properties of spider dragline silk.</title>
        <authorList>
            <person name="Kono N."/>
            <person name="Nakamura H."/>
            <person name="Mori M."/>
            <person name="Yoshida Y."/>
            <person name="Ohtoshi R."/>
            <person name="Malay A.D."/>
            <person name="Moran D.A.P."/>
            <person name="Tomita M."/>
            <person name="Numata K."/>
            <person name="Arakawa K."/>
        </authorList>
    </citation>
    <scope>NUCLEOTIDE SEQUENCE</scope>
</reference>
<gene>
    <name evidence="2" type="ORF">TNCT_138681</name>
</gene>
<evidence type="ECO:0000313" key="2">
    <source>
        <dbReference type="EMBL" id="GFR10369.1"/>
    </source>
</evidence>
<accession>A0A8X6HVG6</accession>
<sequence>MPYCGLKLRKKKNDEMACVQDQKTPKVICINLLVTKISYKLVMQSWDLRYREFQMDVQIFSTCCWKMKRWYKGHCVVSLINLIRLLAFINFATFWVPFGITTAC</sequence>
<protein>
    <submittedName>
        <fullName evidence="2">Uncharacterized protein</fullName>
    </submittedName>
</protein>
<keyword evidence="1" id="KW-1133">Transmembrane helix</keyword>
<dbReference type="EMBL" id="BMAO01016681">
    <property type="protein sequence ID" value="GFR10369.1"/>
    <property type="molecule type" value="Genomic_DNA"/>
</dbReference>
<dbReference type="Proteomes" id="UP000887116">
    <property type="component" value="Unassembled WGS sequence"/>
</dbReference>